<protein>
    <recommendedName>
        <fullName evidence="3">SWIM-type domain-containing protein</fullName>
    </recommendedName>
</protein>
<keyword evidence="1" id="KW-0862">Zinc</keyword>
<accession>A0A830GXS1</accession>
<proteinExistence type="predicted"/>
<evidence type="ECO:0000259" key="3">
    <source>
        <dbReference type="PROSITE" id="PS50966"/>
    </source>
</evidence>
<evidence type="ECO:0000313" key="4">
    <source>
        <dbReference type="EMBL" id="GGP20422.1"/>
    </source>
</evidence>
<evidence type="ECO:0000313" key="5">
    <source>
        <dbReference type="Proteomes" id="UP000610960"/>
    </source>
</evidence>
<evidence type="ECO:0000256" key="2">
    <source>
        <dbReference type="SAM" id="MobiDB-lite"/>
    </source>
</evidence>
<gene>
    <name evidence="4" type="ORF">GCM10007981_08430</name>
</gene>
<dbReference type="OrthoDB" id="25498at2157"/>
<keyword evidence="1" id="KW-0863">Zinc-finger</keyword>
<dbReference type="AlphaFoldDB" id="A0A830GXS1"/>
<keyword evidence="1" id="KW-0479">Metal-binding</keyword>
<comment type="caution">
    <text evidence="4">The sequence shown here is derived from an EMBL/GenBank/DDBJ whole genome shotgun (WGS) entry which is preliminary data.</text>
</comment>
<dbReference type="PROSITE" id="PS50966">
    <property type="entry name" value="ZF_SWIM"/>
    <property type="match status" value="1"/>
</dbReference>
<reference evidence="4" key="1">
    <citation type="journal article" date="2014" name="Int. J. Syst. Evol. Microbiol.">
        <title>Complete genome sequence of Corynebacterium casei LMG S-19264T (=DSM 44701T), isolated from a smear-ripened cheese.</title>
        <authorList>
            <consortium name="US DOE Joint Genome Institute (JGI-PGF)"/>
            <person name="Walter F."/>
            <person name="Albersmeier A."/>
            <person name="Kalinowski J."/>
            <person name="Ruckert C."/>
        </authorList>
    </citation>
    <scope>NUCLEOTIDE SEQUENCE</scope>
    <source>
        <strain evidence="4">JCM 10088</strain>
    </source>
</reference>
<evidence type="ECO:0000256" key="1">
    <source>
        <dbReference type="PROSITE-ProRule" id="PRU00325"/>
    </source>
</evidence>
<dbReference type="InterPro" id="IPR007527">
    <property type="entry name" value="Znf_SWIM"/>
</dbReference>
<feature type="domain" description="SWIM-type" evidence="3">
    <location>
        <begin position="51"/>
        <end position="101"/>
    </location>
</feature>
<dbReference type="GO" id="GO:0008270">
    <property type="term" value="F:zinc ion binding"/>
    <property type="evidence" value="ECO:0007669"/>
    <property type="project" value="UniProtKB-KW"/>
</dbReference>
<organism evidence="4 5">
    <name type="scientific">Thermocladium modestius</name>
    <dbReference type="NCBI Taxonomy" id="62609"/>
    <lineage>
        <taxon>Archaea</taxon>
        <taxon>Thermoproteota</taxon>
        <taxon>Thermoprotei</taxon>
        <taxon>Thermoproteales</taxon>
        <taxon>Thermoproteaceae</taxon>
        <taxon>Thermocladium</taxon>
    </lineage>
</organism>
<sequence length="147" mass="16316">MGDKDGDTRLKEFLVILSRRIGYRLSRLIDIAEYAGEAEVIEVKEGDGKIYGIRLRFKSETRDDVFHYALVGRYGAKCTCEANTLGNELCKHIVAGLIIMEAISLGKYGKDIDIDEMKWLESHGDAQRRGVQNPGTSSNISDGGPPH</sequence>
<feature type="region of interest" description="Disordered" evidence="2">
    <location>
        <begin position="125"/>
        <end position="147"/>
    </location>
</feature>
<reference evidence="4" key="2">
    <citation type="submission" date="2020-09" db="EMBL/GenBank/DDBJ databases">
        <authorList>
            <person name="Sun Q."/>
            <person name="Ohkuma M."/>
        </authorList>
    </citation>
    <scope>NUCLEOTIDE SEQUENCE</scope>
    <source>
        <strain evidence="4">JCM 10088</strain>
    </source>
</reference>
<dbReference type="Proteomes" id="UP000610960">
    <property type="component" value="Unassembled WGS sequence"/>
</dbReference>
<keyword evidence="5" id="KW-1185">Reference proteome</keyword>
<dbReference type="RefSeq" id="WP_188596183.1">
    <property type="nucleotide sequence ID" value="NZ_BMNL01000002.1"/>
</dbReference>
<dbReference type="EMBL" id="BMNL01000002">
    <property type="protein sequence ID" value="GGP20422.1"/>
    <property type="molecule type" value="Genomic_DNA"/>
</dbReference>
<name>A0A830GXS1_9CREN</name>